<keyword evidence="3" id="KW-1185">Reference proteome</keyword>
<dbReference type="Pfam" id="PF01261">
    <property type="entry name" value="AP_endonuc_2"/>
    <property type="match status" value="1"/>
</dbReference>
<dbReference type="Gene3D" id="3.20.20.150">
    <property type="entry name" value="Divalent-metal-dependent TIM barrel enzymes"/>
    <property type="match status" value="1"/>
</dbReference>
<dbReference type="PANTHER" id="PTHR12110">
    <property type="entry name" value="HYDROXYPYRUVATE ISOMERASE"/>
    <property type="match status" value="1"/>
</dbReference>
<dbReference type="InterPro" id="IPR013022">
    <property type="entry name" value="Xyl_isomerase-like_TIM-brl"/>
</dbReference>
<proteinExistence type="predicted"/>
<dbReference type="Proteomes" id="UP001596047">
    <property type="component" value="Unassembled WGS sequence"/>
</dbReference>
<accession>A0ABW0W763</accession>
<dbReference type="SUPFAM" id="SSF51658">
    <property type="entry name" value="Xylose isomerase-like"/>
    <property type="match status" value="1"/>
</dbReference>
<keyword evidence="2" id="KW-0413">Isomerase</keyword>
<evidence type="ECO:0000313" key="2">
    <source>
        <dbReference type="EMBL" id="MFC5653313.1"/>
    </source>
</evidence>
<feature type="domain" description="Xylose isomerase-like TIM barrel" evidence="1">
    <location>
        <begin position="25"/>
        <end position="267"/>
    </location>
</feature>
<dbReference type="InterPro" id="IPR050312">
    <property type="entry name" value="IolE/XylAMocC-like"/>
</dbReference>
<reference evidence="3" key="1">
    <citation type="journal article" date="2019" name="Int. J. Syst. Evol. Microbiol.">
        <title>The Global Catalogue of Microorganisms (GCM) 10K type strain sequencing project: providing services to taxonomists for standard genome sequencing and annotation.</title>
        <authorList>
            <consortium name="The Broad Institute Genomics Platform"/>
            <consortium name="The Broad Institute Genome Sequencing Center for Infectious Disease"/>
            <person name="Wu L."/>
            <person name="Ma J."/>
        </authorList>
    </citation>
    <scope>NUCLEOTIDE SEQUENCE [LARGE SCALE GENOMIC DNA]</scope>
    <source>
        <strain evidence="3">CGMCC 1.3240</strain>
    </source>
</reference>
<dbReference type="InterPro" id="IPR036237">
    <property type="entry name" value="Xyl_isomerase-like_sf"/>
</dbReference>
<dbReference type="PANTHER" id="PTHR12110:SF53">
    <property type="entry name" value="BLR5974 PROTEIN"/>
    <property type="match status" value="1"/>
</dbReference>
<evidence type="ECO:0000259" key="1">
    <source>
        <dbReference type="Pfam" id="PF01261"/>
    </source>
</evidence>
<dbReference type="RefSeq" id="WP_379191967.1">
    <property type="nucleotide sequence ID" value="NZ_JBHSOW010000121.1"/>
</dbReference>
<protein>
    <submittedName>
        <fullName evidence="2">Sugar phosphate isomerase/epimerase family protein</fullName>
    </submittedName>
</protein>
<organism evidence="2 3">
    <name type="scientific">Paenibacillus solisilvae</name>
    <dbReference type="NCBI Taxonomy" id="2486751"/>
    <lineage>
        <taxon>Bacteria</taxon>
        <taxon>Bacillati</taxon>
        <taxon>Bacillota</taxon>
        <taxon>Bacilli</taxon>
        <taxon>Bacillales</taxon>
        <taxon>Paenibacillaceae</taxon>
        <taxon>Paenibacillus</taxon>
    </lineage>
</organism>
<sequence>MKVGLSTYSLSRAVKSGEMDVLQAIEWIAANGGEHVEISPFGFNLEETPELADAIVQKAKEVGIEVSNYCISANFIKPSTAEYEAEIERVKRHVDIANRLGVKTMRHDVASRPKNECTIERFESDLEMLVRACRIVADHAARYGITTSIENHGFYIQSSDRVQRLIHAVNRTNYKTTMDIGNFMCVDEDPVSAVKKNIPYASIIHLKDFYLRPSYRNPGEGWFESLSGNYLRGAIFGQGDIDVTEVVRRIKESGYDRYISIEFEGMEDCKLGSRIGIENAKRLWLEA</sequence>
<dbReference type="EMBL" id="JBHSOW010000121">
    <property type="protein sequence ID" value="MFC5653313.1"/>
    <property type="molecule type" value="Genomic_DNA"/>
</dbReference>
<name>A0ABW0W763_9BACL</name>
<evidence type="ECO:0000313" key="3">
    <source>
        <dbReference type="Proteomes" id="UP001596047"/>
    </source>
</evidence>
<gene>
    <name evidence="2" type="ORF">ACFPYJ_30205</name>
</gene>
<dbReference type="GO" id="GO:0016853">
    <property type="term" value="F:isomerase activity"/>
    <property type="evidence" value="ECO:0007669"/>
    <property type="project" value="UniProtKB-KW"/>
</dbReference>
<comment type="caution">
    <text evidence="2">The sequence shown here is derived from an EMBL/GenBank/DDBJ whole genome shotgun (WGS) entry which is preliminary data.</text>
</comment>